<feature type="transmembrane region" description="Helical" evidence="1">
    <location>
        <begin position="31"/>
        <end position="48"/>
    </location>
</feature>
<keyword evidence="3" id="KW-1185">Reference proteome</keyword>
<keyword evidence="1" id="KW-1133">Transmembrane helix</keyword>
<reference evidence="2 3" key="1">
    <citation type="submission" date="2019-07" db="EMBL/GenBank/DDBJ databases">
        <title>Whole genome shotgun sequence of Acetobacter oeni NBRC 105207.</title>
        <authorList>
            <person name="Hosoyama A."/>
            <person name="Uohara A."/>
            <person name="Ohji S."/>
            <person name="Ichikawa N."/>
        </authorList>
    </citation>
    <scope>NUCLEOTIDE SEQUENCE [LARGE SCALE GENOMIC DNA]</scope>
    <source>
        <strain evidence="2 3">NBRC 105207</strain>
    </source>
</reference>
<keyword evidence="1" id="KW-0472">Membrane</keyword>
<comment type="caution">
    <text evidence="2">The sequence shown here is derived from an EMBL/GenBank/DDBJ whole genome shotgun (WGS) entry which is preliminary data.</text>
</comment>
<sequence>MSIASISRALTCPILVTTHHAYDNPTGTMGAVRMLGGFIAGISLARLMKLSPPENLHHGAEITWAALAFLILTFVFPVINPIQSFGFAVLIMGLACQGGFIDRCLRSRLALWLGAISFPFYMIHYTAFKIFQWACGPWMETLRAGECALVLCVLAGVILLLAWALHEWVERPSHRLACTEMDRPPGADLRKD</sequence>
<organism evidence="2 3">
    <name type="scientific">Acetobacter oeni</name>
    <dbReference type="NCBI Taxonomy" id="304077"/>
    <lineage>
        <taxon>Bacteria</taxon>
        <taxon>Pseudomonadati</taxon>
        <taxon>Pseudomonadota</taxon>
        <taxon>Alphaproteobacteria</taxon>
        <taxon>Acetobacterales</taxon>
        <taxon>Acetobacteraceae</taxon>
        <taxon>Acetobacter</taxon>
    </lineage>
</organism>
<protein>
    <recommendedName>
        <fullName evidence="4">Acyltransferase 3 domain-containing protein</fullName>
    </recommendedName>
</protein>
<feature type="transmembrane region" description="Helical" evidence="1">
    <location>
        <begin position="109"/>
        <end position="128"/>
    </location>
</feature>
<dbReference type="EMBL" id="BJYG01000005">
    <property type="protein sequence ID" value="GEN62344.1"/>
    <property type="molecule type" value="Genomic_DNA"/>
</dbReference>
<dbReference type="Proteomes" id="UP000321746">
    <property type="component" value="Unassembled WGS sequence"/>
</dbReference>
<dbReference type="AlphaFoldDB" id="A0A511XHC5"/>
<accession>A0A511XHC5</accession>
<feature type="transmembrane region" description="Helical" evidence="1">
    <location>
        <begin position="85"/>
        <end position="102"/>
    </location>
</feature>
<evidence type="ECO:0008006" key="4">
    <source>
        <dbReference type="Google" id="ProtNLM"/>
    </source>
</evidence>
<evidence type="ECO:0000313" key="3">
    <source>
        <dbReference type="Proteomes" id="UP000321746"/>
    </source>
</evidence>
<evidence type="ECO:0000256" key="1">
    <source>
        <dbReference type="SAM" id="Phobius"/>
    </source>
</evidence>
<name>A0A511XHC5_9PROT</name>
<keyword evidence="1" id="KW-0812">Transmembrane</keyword>
<proteinExistence type="predicted"/>
<gene>
    <name evidence="2" type="ORF">AOE01nite_05680</name>
</gene>
<evidence type="ECO:0000313" key="2">
    <source>
        <dbReference type="EMBL" id="GEN62344.1"/>
    </source>
</evidence>
<feature type="transmembrane region" description="Helical" evidence="1">
    <location>
        <begin position="148"/>
        <end position="165"/>
    </location>
</feature>